<evidence type="ECO:0000259" key="6">
    <source>
        <dbReference type="Pfam" id="PF13087"/>
    </source>
</evidence>
<evidence type="ECO:0000256" key="2">
    <source>
        <dbReference type="ARBA" id="ARBA00022801"/>
    </source>
</evidence>
<gene>
    <name evidence="7" type="ORF">PFISCL1PPCAC_7577</name>
</gene>
<dbReference type="InterPro" id="IPR050534">
    <property type="entry name" value="Coronavir_polyprotein_1ab"/>
</dbReference>
<reference evidence="7" key="1">
    <citation type="submission" date="2023-10" db="EMBL/GenBank/DDBJ databases">
        <title>Genome assembly of Pristionchus species.</title>
        <authorList>
            <person name="Yoshida K."/>
            <person name="Sommer R.J."/>
        </authorList>
    </citation>
    <scope>NUCLEOTIDE SEQUENCE</scope>
    <source>
        <strain evidence="7">RS5133</strain>
    </source>
</reference>
<comment type="caution">
    <text evidence="7">The sequence shown here is derived from an EMBL/GenBank/DDBJ whole genome shotgun (WGS) entry which is preliminary data.</text>
</comment>
<dbReference type="InterPro" id="IPR027417">
    <property type="entry name" value="P-loop_NTPase"/>
</dbReference>
<protein>
    <recommendedName>
        <fullName evidence="6">DNA2/NAM7 helicase-like C-terminal domain-containing protein</fullName>
    </recommendedName>
</protein>
<evidence type="ECO:0000256" key="5">
    <source>
        <dbReference type="SAM" id="MobiDB-lite"/>
    </source>
</evidence>
<keyword evidence="4" id="KW-0067">ATP-binding</keyword>
<dbReference type="Proteomes" id="UP001432322">
    <property type="component" value="Unassembled WGS sequence"/>
</dbReference>
<dbReference type="GO" id="GO:0016787">
    <property type="term" value="F:hydrolase activity"/>
    <property type="evidence" value="ECO:0007669"/>
    <property type="project" value="UniProtKB-KW"/>
</dbReference>
<dbReference type="EMBL" id="BTSY01000002">
    <property type="protein sequence ID" value="GMT16280.1"/>
    <property type="molecule type" value="Genomic_DNA"/>
</dbReference>
<dbReference type="PANTHER" id="PTHR43788">
    <property type="entry name" value="DNA2/NAM7 HELICASE FAMILY MEMBER"/>
    <property type="match status" value="1"/>
</dbReference>
<evidence type="ECO:0000313" key="7">
    <source>
        <dbReference type="EMBL" id="GMT16280.1"/>
    </source>
</evidence>
<organism evidence="7 8">
    <name type="scientific">Pristionchus fissidentatus</name>
    <dbReference type="NCBI Taxonomy" id="1538716"/>
    <lineage>
        <taxon>Eukaryota</taxon>
        <taxon>Metazoa</taxon>
        <taxon>Ecdysozoa</taxon>
        <taxon>Nematoda</taxon>
        <taxon>Chromadorea</taxon>
        <taxon>Rhabditida</taxon>
        <taxon>Rhabditina</taxon>
        <taxon>Diplogasteromorpha</taxon>
        <taxon>Diplogasteroidea</taxon>
        <taxon>Neodiplogasteridae</taxon>
        <taxon>Pristionchus</taxon>
    </lineage>
</organism>
<evidence type="ECO:0000256" key="1">
    <source>
        <dbReference type="ARBA" id="ARBA00022741"/>
    </source>
</evidence>
<evidence type="ECO:0000256" key="3">
    <source>
        <dbReference type="ARBA" id="ARBA00022806"/>
    </source>
</evidence>
<feature type="compositionally biased region" description="Low complexity" evidence="5">
    <location>
        <begin position="57"/>
        <end position="87"/>
    </location>
</feature>
<keyword evidence="2" id="KW-0378">Hydrolase</keyword>
<proteinExistence type="predicted"/>
<dbReference type="InterPro" id="IPR041679">
    <property type="entry name" value="DNA2/NAM7-like_C"/>
</dbReference>
<feature type="domain" description="DNA2/NAM7 helicase-like C-terminal" evidence="6">
    <location>
        <begin position="597"/>
        <end position="780"/>
    </location>
</feature>
<dbReference type="Pfam" id="PF13604">
    <property type="entry name" value="AAA_30"/>
    <property type="match status" value="1"/>
</dbReference>
<evidence type="ECO:0000256" key="4">
    <source>
        <dbReference type="ARBA" id="ARBA00022840"/>
    </source>
</evidence>
<sequence length="802" mass="87593">MGNLFGKAETSAPAPQPRSNPYSSSSYYTSSRARQPTTDYSSGYRRSESDTFARSYSTRAAPANPAPRSSAAARPAPTTSTYSSRPTSGLFYGASSSTSYSNGYTTPASTREVDELASSFGAVSVKESGAVPVYVIGLTNELVCIFEPAREKIIEIPRNKVALGNLEVGRVYHTKIAGDVISGFSALSALCDKYYAHRANYEFSVARYKELVVPALLLGSRVRDFEQRAAVVTRLYSLILTMPFQQGKLTMLKLKTTTGDTIDVRVKWVDRPKEETNEKQIRVGGDPIAKLPACVKTGSLLQLVAARDKEPIVTAVLARLYAGSLTIQNSTLIDCIYGEPCSKTYPSVAHAPTPFIQMKTLERVMLNAEQAEAVARYNSDCPAFVVESPPGSGKTMTAAAMAVSYTGSGVQLFLSTANVPVFNMALALAKLNYGSRTAIHFVSAEREELMTEETRSPFSVLCLAKQKNFLEAKIALLEARLEAATSDEDKKKLKDAIRGACGPVLYDNYDIMFATVDMILGRLNKPKHSGRPDNIKKQLTSSVTRVVVDEASQLTESALTALIHSFPKAQIVLIGDSKQLPPFKYTKEDLVSELAARSALDVAKRKGNLPVIRLLKVYRASPLLMKHYSDVFYAGSLVSAKPESAHNPLSSFGRRAGGSRCLFWSVKGASKQNGTSKINDKEIAALVTVVNHLRGAGYDEKSVMIISYYEAQRKLVEGQLPEGYEVLTVDSAQGREKKIVIVLTTRTSVPTENAGFFTCRLRCNVALSRHQEALIVIGHPHIAAAQPWHHVLDQKYFKHVVE</sequence>
<evidence type="ECO:0000313" key="8">
    <source>
        <dbReference type="Proteomes" id="UP001432322"/>
    </source>
</evidence>
<dbReference type="GO" id="GO:0043139">
    <property type="term" value="F:5'-3' DNA helicase activity"/>
    <property type="evidence" value="ECO:0007669"/>
    <property type="project" value="TreeGrafter"/>
</dbReference>
<feature type="region of interest" description="Disordered" evidence="5">
    <location>
        <begin position="1"/>
        <end position="87"/>
    </location>
</feature>
<feature type="compositionally biased region" description="Polar residues" evidence="5">
    <location>
        <begin position="32"/>
        <end position="41"/>
    </location>
</feature>
<dbReference type="InterPro" id="IPR047187">
    <property type="entry name" value="SF1_C_Upf1"/>
</dbReference>
<dbReference type="Pfam" id="PF13087">
    <property type="entry name" value="AAA_12"/>
    <property type="match status" value="1"/>
</dbReference>
<keyword evidence="1" id="KW-0547">Nucleotide-binding</keyword>
<keyword evidence="8" id="KW-1185">Reference proteome</keyword>
<dbReference type="PANTHER" id="PTHR43788:SF16">
    <property type="entry name" value="HELICASE WITH ZINC FINGER 2"/>
    <property type="match status" value="1"/>
</dbReference>
<dbReference type="AlphaFoldDB" id="A0AAV5V9H0"/>
<accession>A0AAV5V9H0</accession>
<keyword evidence="3" id="KW-0347">Helicase</keyword>
<feature type="compositionally biased region" description="Low complexity" evidence="5">
    <location>
        <begin position="22"/>
        <end position="31"/>
    </location>
</feature>
<dbReference type="GO" id="GO:0005524">
    <property type="term" value="F:ATP binding"/>
    <property type="evidence" value="ECO:0007669"/>
    <property type="project" value="UniProtKB-KW"/>
</dbReference>
<dbReference type="SUPFAM" id="SSF52540">
    <property type="entry name" value="P-loop containing nucleoside triphosphate hydrolases"/>
    <property type="match status" value="1"/>
</dbReference>
<dbReference type="Gene3D" id="3.40.50.300">
    <property type="entry name" value="P-loop containing nucleotide triphosphate hydrolases"/>
    <property type="match status" value="2"/>
</dbReference>
<name>A0AAV5V9H0_9BILA</name>
<dbReference type="CDD" id="cd18808">
    <property type="entry name" value="SF1_C_Upf1"/>
    <property type="match status" value="1"/>
</dbReference>